<dbReference type="InParanoid" id="M4BJN8"/>
<accession>M4BJN8</accession>
<proteinExistence type="predicted"/>
<dbReference type="VEuPathDB" id="FungiDB:HpaG806617"/>
<dbReference type="AlphaFoldDB" id="M4BJN8"/>
<dbReference type="Pfam" id="PF18634">
    <property type="entry name" value="RXLR_WY"/>
    <property type="match status" value="1"/>
</dbReference>
<dbReference type="InterPro" id="IPR040786">
    <property type="entry name" value="RXLR_WY"/>
</dbReference>
<reference evidence="3" key="1">
    <citation type="journal article" date="2010" name="Science">
        <title>Signatures of adaptation to obligate biotrophy in the Hyaloperonospora arabidopsidis genome.</title>
        <authorList>
            <person name="Baxter L."/>
            <person name="Tripathy S."/>
            <person name="Ishaque N."/>
            <person name="Boot N."/>
            <person name="Cabral A."/>
            <person name="Kemen E."/>
            <person name="Thines M."/>
            <person name="Ah-Fong A."/>
            <person name="Anderson R."/>
            <person name="Badejoko W."/>
            <person name="Bittner-Eddy P."/>
            <person name="Boore J.L."/>
            <person name="Chibucos M.C."/>
            <person name="Coates M."/>
            <person name="Dehal P."/>
            <person name="Delehaunty K."/>
            <person name="Dong S."/>
            <person name="Downton P."/>
            <person name="Dumas B."/>
            <person name="Fabro G."/>
            <person name="Fronick C."/>
            <person name="Fuerstenberg S.I."/>
            <person name="Fulton L."/>
            <person name="Gaulin E."/>
            <person name="Govers F."/>
            <person name="Hughes L."/>
            <person name="Humphray S."/>
            <person name="Jiang R.H."/>
            <person name="Judelson H."/>
            <person name="Kamoun S."/>
            <person name="Kyung K."/>
            <person name="Meijer H."/>
            <person name="Minx P."/>
            <person name="Morris P."/>
            <person name="Nelson J."/>
            <person name="Phuntumart V."/>
            <person name="Qutob D."/>
            <person name="Rehmany A."/>
            <person name="Rougon-Cardoso A."/>
            <person name="Ryden P."/>
            <person name="Torto-Alalibo T."/>
            <person name="Studholme D."/>
            <person name="Wang Y."/>
            <person name="Win J."/>
            <person name="Wood J."/>
            <person name="Clifton S.W."/>
            <person name="Rogers J."/>
            <person name="Van den Ackerveken G."/>
            <person name="Jones J.D."/>
            <person name="McDowell J.M."/>
            <person name="Beynon J."/>
            <person name="Tyler B.M."/>
        </authorList>
    </citation>
    <scope>NUCLEOTIDE SEQUENCE [LARGE SCALE GENOMIC DNA]</scope>
    <source>
        <strain evidence="3">Emoy2</strain>
    </source>
</reference>
<dbReference type="EnsemblProtists" id="HpaT806617">
    <property type="protein sequence ID" value="HpaP806617"/>
    <property type="gene ID" value="HpaG806617"/>
</dbReference>
<evidence type="ECO:0000313" key="3">
    <source>
        <dbReference type="Proteomes" id="UP000011713"/>
    </source>
</evidence>
<name>M4BJN8_HYAAE</name>
<dbReference type="HOGENOM" id="CLU_1952985_0_0_1"/>
<keyword evidence="3" id="KW-1185">Reference proteome</keyword>
<reference evidence="2" key="2">
    <citation type="submission" date="2015-06" db="UniProtKB">
        <authorList>
            <consortium name="EnsemblProtists"/>
        </authorList>
    </citation>
    <scope>IDENTIFICATION</scope>
    <source>
        <strain evidence="2">Emoy2</strain>
    </source>
</reference>
<feature type="domain" description="RXLR phytopathogen effector protein WY-domain" evidence="1">
    <location>
        <begin position="27"/>
        <end position="69"/>
    </location>
</feature>
<evidence type="ECO:0000313" key="2">
    <source>
        <dbReference type="EnsemblProtists" id="HpaP806617"/>
    </source>
</evidence>
<dbReference type="EMBL" id="JH598326">
    <property type="status" value="NOT_ANNOTATED_CDS"/>
    <property type="molecule type" value="Genomic_DNA"/>
</dbReference>
<organism evidence="2 3">
    <name type="scientific">Hyaloperonospora arabidopsidis (strain Emoy2)</name>
    <name type="common">Downy mildew agent</name>
    <name type="synonym">Peronospora arabidopsidis</name>
    <dbReference type="NCBI Taxonomy" id="559515"/>
    <lineage>
        <taxon>Eukaryota</taxon>
        <taxon>Sar</taxon>
        <taxon>Stramenopiles</taxon>
        <taxon>Oomycota</taxon>
        <taxon>Peronosporomycetes</taxon>
        <taxon>Peronosporales</taxon>
        <taxon>Peronosporaceae</taxon>
        <taxon>Hyaloperonospora</taxon>
    </lineage>
</organism>
<protein>
    <recommendedName>
        <fullName evidence="1">RXLR phytopathogen effector protein WY-domain domain-containing protein</fullName>
    </recommendedName>
</protein>
<evidence type="ECO:0000259" key="1">
    <source>
        <dbReference type="Pfam" id="PF18634"/>
    </source>
</evidence>
<dbReference type="Proteomes" id="UP000011713">
    <property type="component" value="Unassembled WGS sequence"/>
</dbReference>
<sequence>MELDWPVTLSEFHDWLDYVDKFRLLGRKFSDDQVIDVLTATRPIEEVVELFHKFRDVHGMKHRADQFQRLLLLRSTAVDSPAVEHALVCGVCSSQNESVALVYQAKPHLHYMQDRLDRLFLNAETSFIE</sequence>